<dbReference type="STRING" id="645134.A0A0L0HLU5"/>
<dbReference type="SUPFAM" id="SSF56112">
    <property type="entry name" value="Protein kinase-like (PK-like)"/>
    <property type="match status" value="1"/>
</dbReference>
<dbReference type="InterPro" id="IPR000719">
    <property type="entry name" value="Prot_kinase_dom"/>
</dbReference>
<evidence type="ECO:0000256" key="2">
    <source>
        <dbReference type="ARBA" id="ARBA00022679"/>
    </source>
</evidence>
<keyword evidence="2" id="KW-0808">Transferase</keyword>
<keyword evidence="3 7" id="KW-0547">Nucleotide-binding</keyword>
<protein>
    <submittedName>
        <fullName evidence="11">CAMK/CAMK1 protein kinase</fullName>
    </submittedName>
</protein>
<dbReference type="Proteomes" id="UP000053201">
    <property type="component" value="Unassembled WGS sequence"/>
</dbReference>
<feature type="region of interest" description="Disordered" evidence="9">
    <location>
        <begin position="105"/>
        <end position="180"/>
    </location>
</feature>
<dbReference type="GeneID" id="27686432"/>
<feature type="binding site" evidence="7">
    <location>
        <begin position="298"/>
        <end position="300"/>
    </location>
    <ligand>
        <name>ATP</name>
        <dbReference type="ChEBI" id="CHEBI:30616"/>
    </ligand>
</feature>
<keyword evidence="12" id="KW-1185">Reference proteome</keyword>
<dbReference type="PROSITE" id="PS50011">
    <property type="entry name" value="PROTEIN_KINASE_DOM"/>
    <property type="match status" value="1"/>
</dbReference>
<evidence type="ECO:0000313" key="12">
    <source>
        <dbReference type="Proteomes" id="UP000053201"/>
    </source>
</evidence>
<feature type="binding site" evidence="7">
    <location>
        <position position="391"/>
    </location>
    <ligand>
        <name>ATP</name>
        <dbReference type="ChEBI" id="CHEBI:30616"/>
    </ligand>
</feature>
<feature type="region of interest" description="Disordered" evidence="9">
    <location>
        <begin position="521"/>
        <end position="544"/>
    </location>
</feature>
<evidence type="ECO:0000256" key="5">
    <source>
        <dbReference type="ARBA" id="ARBA00022840"/>
    </source>
</evidence>
<evidence type="ECO:0000259" key="10">
    <source>
        <dbReference type="PROSITE" id="PS50011"/>
    </source>
</evidence>
<dbReference type="PANTHER" id="PTHR24350">
    <property type="entry name" value="SERINE/THREONINE-PROTEIN KINASE IAL-RELATED"/>
    <property type="match status" value="1"/>
</dbReference>
<dbReference type="Pfam" id="PF00069">
    <property type="entry name" value="Pkinase"/>
    <property type="match status" value="1"/>
</dbReference>
<dbReference type="EMBL" id="KQ257453">
    <property type="protein sequence ID" value="KND02406.1"/>
    <property type="molecule type" value="Genomic_DNA"/>
</dbReference>
<dbReference type="RefSeq" id="XP_016610445.1">
    <property type="nucleotide sequence ID" value="XM_016751161.1"/>
</dbReference>
<feature type="compositionally biased region" description="Basic and acidic residues" evidence="9">
    <location>
        <begin position="139"/>
        <end position="180"/>
    </location>
</feature>
<evidence type="ECO:0000256" key="4">
    <source>
        <dbReference type="ARBA" id="ARBA00022777"/>
    </source>
</evidence>
<dbReference type="PROSITE" id="PS00108">
    <property type="entry name" value="PROTEIN_KINASE_ST"/>
    <property type="match status" value="1"/>
</dbReference>
<gene>
    <name evidence="11" type="ORF">SPPG_02873</name>
</gene>
<feature type="compositionally biased region" description="Low complexity" evidence="9">
    <location>
        <begin position="105"/>
        <end position="124"/>
    </location>
</feature>
<feature type="active site" description="Proton acceptor" evidence="6">
    <location>
        <position position="344"/>
    </location>
</feature>
<evidence type="ECO:0000256" key="6">
    <source>
        <dbReference type="PIRSR" id="PIRSR630616-1"/>
    </source>
</evidence>
<dbReference type="OrthoDB" id="1738954at2759"/>
<reference evidence="11 12" key="1">
    <citation type="submission" date="2009-08" db="EMBL/GenBank/DDBJ databases">
        <title>The Genome Sequence of Spizellomyces punctatus strain DAOM BR117.</title>
        <authorList>
            <consortium name="The Broad Institute Genome Sequencing Platform"/>
            <person name="Russ C."/>
            <person name="Cuomo C."/>
            <person name="Shea T."/>
            <person name="Young S.K."/>
            <person name="Zeng Q."/>
            <person name="Koehrsen M."/>
            <person name="Haas B."/>
            <person name="Borodovsky M."/>
            <person name="Guigo R."/>
            <person name="Alvarado L."/>
            <person name="Berlin A."/>
            <person name="Bochicchio J."/>
            <person name="Borenstein D."/>
            <person name="Chapman S."/>
            <person name="Chen Z."/>
            <person name="Engels R."/>
            <person name="Freedman E."/>
            <person name="Gellesch M."/>
            <person name="Goldberg J."/>
            <person name="Griggs A."/>
            <person name="Gujja S."/>
            <person name="Heiman D."/>
            <person name="Hepburn T."/>
            <person name="Howarth C."/>
            <person name="Jen D."/>
            <person name="Larson L."/>
            <person name="Lewis B."/>
            <person name="Mehta T."/>
            <person name="Park D."/>
            <person name="Pearson M."/>
            <person name="Roberts A."/>
            <person name="Saif S."/>
            <person name="Shenoy N."/>
            <person name="Sisk P."/>
            <person name="Stolte C."/>
            <person name="Sykes S."/>
            <person name="Thomson T."/>
            <person name="Walk T."/>
            <person name="White J."/>
            <person name="Yandava C."/>
            <person name="Burger G."/>
            <person name="Gray M.W."/>
            <person name="Holland P.W.H."/>
            <person name="King N."/>
            <person name="Lang F.B.F."/>
            <person name="Roger A.J."/>
            <person name="Ruiz-Trillo I."/>
            <person name="Lander E."/>
            <person name="Nusbaum C."/>
        </authorList>
    </citation>
    <scope>NUCLEOTIDE SEQUENCE [LARGE SCALE GENOMIC DNA]</scope>
    <source>
        <strain evidence="11 12">DAOM BR117</strain>
    </source>
</reference>
<evidence type="ECO:0000313" key="11">
    <source>
        <dbReference type="EMBL" id="KND02406.1"/>
    </source>
</evidence>
<dbReference type="VEuPathDB" id="FungiDB:SPPG_02873"/>
<feature type="binding site" evidence="7">
    <location>
        <begin position="348"/>
        <end position="349"/>
    </location>
    <ligand>
        <name>ATP</name>
        <dbReference type="ChEBI" id="CHEBI:30616"/>
    </ligand>
</feature>
<feature type="compositionally biased region" description="Low complexity" evidence="9">
    <location>
        <begin position="522"/>
        <end position="535"/>
    </location>
</feature>
<dbReference type="eggNOG" id="KOG0032">
    <property type="taxonomic scope" value="Eukaryota"/>
</dbReference>
<evidence type="ECO:0000256" key="8">
    <source>
        <dbReference type="PIRSR" id="PIRSR630616-3"/>
    </source>
</evidence>
<dbReference type="InParanoid" id="A0A0L0HLU5"/>
<feature type="cross-link" description="Glycyl lysine isopeptide (Lys-Gly) (interchain with G-Cter in SUMO2)" evidence="8">
    <location>
        <position position="346"/>
    </location>
</feature>
<evidence type="ECO:0000256" key="9">
    <source>
        <dbReference type="SAM" id="MobiDB-lite"/>
    </source>
</evidence>
<dbReference type="InterPro" id="IPR011009">
    <property type="entry name" value="Kinase-like_dom_sf"/>
</dbReference>
<dbReference type="FunFam" id="3.30.200.20:FF:000042">
    <property type="entry name" value="Aurora kinase A"/>
    <property type="match status" value="1"/>
</dbReference>
<dbReference type="GO" id="GO:0005524">
    <property type="term" value="F:ATP binding"/>
    <property type="evidence" value="ECO:0007669"/>
    <property type="project" value="UniProtKB-KW"/>
</dbReference>
<organism evidence="11 12">
    <name type="scientific">Spizellomyces punctatus (strain DAOM BR117)</name>
    <dbReference type="NCBI Taxonomy" id="645134"/>
    <lineage>
        <taxon>Eukaryota</taxon>
        <taxon>Fungi</taxon>
        <taxon>Fungi incertae sedis</taxon>
        <taxon>Chytridiomycota</taxon>
        <taxon>Chytridiomycota incertae sedis</taxon>
        <taxon>Chytridiomycetes</taxon>
        <taxon>Spizellomycetales</taxon>
        <taxon>Spizellomycetaceae</taxon>
        <taxon>Spizellomyces</taxon>
    </lineage>
</organism>
<dbReference type="AlphaFoldDB" id="A0A0L0HLU5"/>
<dbReference type="InterPro" id="IPR030616">
    <property type="entry name" value="Aur-like"/>
</dbReference>
<evidence type="ECO:0000256" key="1">
    <source>
        <dbReference type="ARBA" id="ARBA00022527"/>
    </source>
</evidence>
<accession>A0A0L0HLU5</accession>
<keyword evidence="1" id="KW-0723">Serine/threonine-protein kinase</keyword>
<sequence length="627" mass="69847">MASNLLSFLRPSSSSAPQEPGDLAHSTNNSTRVDSPLHHKHTPHTVPLPEDSYSSSSSSLTPSPSDSPSSSSSSSSVSNSTTPSPKHKDDEDKSWFSHILSSLSLSTHSSSRQAPSSSTTTTTTKTRRKKKRSSLLDSELVKKALPKEMDSELARPPKDIDERHVKQTRKEQSRKERQKGIRWDETSVVEKTAEVRDYVHVASKADWEKPVVAAYPYMNRYRLVDKMGEGAFSIVYKAIDTKTNYLVALKLVAKHQLNEQQRNNVLRETSLLRRLSHPNIIRLVDFHETPLHYALVLELASGGEIFHQLVSQVCFSESICRHIVKQVGDALRYLHQERGVVHRDIKLENLLFEPIPPNPIRTIRKTGDEHVQDDYVPGIGGAGIGLVKIADFGLSKVVFDATTKTPCGTVGYTAPEILRDQRYSKGVDMWALGCVLYTLLSGFPPFFDDDPRGLTEKVANGQFAFLSPWWDDISAEAKDVICHLLEVDPAKRYTIDQFLAHPWMKGETFSHPSKRTYPSWPALPTLHTPPTAAPAASPPTPYHRIKTPHPIPDGITKEMLGAPFAVYQSIAEGETVPEPIGTVRGGVVPYSPAPQKRHTAVGEPRKKGVFELDLEHSRLFMRRKAHA</sequence>
<name>A0A0L0HLU5_SPIPD</name>
<evidence type="ECO:0000256" key="3">
    <source>
        <dbReference type="ARBA" id="ARBA00022741"/>
    </source>
</evidence>
<dbReference type="GO" id="GO:0004674">
    <property type="term" value="F:protein serine/threonine kinase activity"/>
    <property type="evidence" value="ECO:0007669"/>
    <property type="project" value="UniProtKB-KW"/>
</dbReference>
<dbReference type="SMART" id="SM00220">
    <property type="entry name" value="S_TKc"/>
    <property type="match status" value="1"/>
</dbReference>
<dbReference type="FunCoup" id="A0A0L0HLU5">
    <property type="interactions" value="320"/>
</dbReference>
<keyword evidence="4 11" id="KW-0418">Kinase</keyword>
<evidence type="ECO:0000256" key="7">
    <source>
        <dbReference type="PIRSR" id="PIRSR630616-2"/>
    </source>
</evidence>
<dbReference type="InterPro" id="IPR008271">
    <property type="entry name" value="Ser/Thr_kinase_AS"/>
</dbReference>
<feature type="compositionally biased region" description="Polar residues" evidence="9">
    <location>
        <begin position="1"/>
        <end position="17"/>
    </location>
</feature>
<keyword evidence="5 7" id="KW-0067">ATP-binding</keyword>
<feature type="compositionally biased region" description="Low complexity" evidence="9">
    <location>
        <begin position="52"/>
        <end position="84"/>
    </location>
</feature>
<feature type="region of interest" description="Disordered" evidence="9">
    <location>
        <begin position="1"/>
        <end position="93"/>
    </location>
</feature>
<feature type="domain" description="Protein kinase" evidence="10">
    <location>
        <begin position="221"/>
        <end position="504"/>
    </location>
</feature>
<proteinExistence type="predicted"/>
<dbReference type="Gene3D" id="1.10.510.10">
    <property type="entry name" value="Transferase(Phosphotransferase) domain 1"/>
    <property type="match status" value="1"/>
</dbReference>
<feature type="binding site" evidence="7">
    <location>
        <position position="250"/>
    </location>
    <ligand>
        <name>ATP</name>
        <dbReference type="ChEBI" id="CHEBI:30616"/>
    </ligand>
</feature>
<dbReference type="OMA" id="QDSKCEQ"/>